<accession>A0AAD8LT19</accession>
<dbReference type="EC" id="2.3.2.26" evidence="3"/>
<evidence type="ECO:0000256" key="6">
    <source>
        <dbReference type="PROSITE-ProRule" id="PRU00104"/>
    </source>
</evidence>
<dbReference type="EMBL" id="JAGXEW010000003">
    <property type="protein sequence ID" value="KAK1173802.1"/>
    <property type="molecule type" value="Genomic_DNA"/>
</dbReference>
<name>A0AAD8LT19_ACIOX</name>
<evidence type="ECO:0000256" key="2">
    <source>
        <dbReference type="ARBA" id="ARBA00004906"/>
    </source>
</evidence>
<dbReference type="PANTHER" id="PTHR11254:SF440">
    <property type="entry name" value="E3 UBIQUITIN-PROTEIN LIGASE NEDD-4"/>
    <property type="match status" value="1"/>
</dbReference>
<keyword evidence="5 6" id="KW-0833">Ubl conjugation pathway</keyword>
<comment type="caution">
    <text evidence="9">The sequence shown here is derived from an EMBL/GenBank/DDBJ whole genome shotgun (WGS) entry which is preliminary data.</text>
</comment>
<evidence type="ECO:0000256" key="4">
    <source>
        <dbReference type="ARBA" id="ARBA00022679"/>
    </source>
</evidence>
<dbReference type="Gene3D" id="3.30.2410.10">
    <property type="entry name" value="Hect, E3 ligase catalytic domain"/>
    <property type="match status" value="1"/>
</dbReference>
<dbReference type="Gene3D" id="3.90.1750.10">
    <property type="entry name" value="Hect, E3 ligase catalytic domains"/>
    <property type="match status" value="1"/>
</dbReference>
<feature type="region of interest" description="Disordered" evidence="7">
    <location>
        <begin position="91"/>
        <end position="120"/>
    </location>
</feature>
<dbReference type="Pfam" id="PF00632">
    <property type="entry name" value="HECT"/>
    <property type="match status" value="1"/>
</dbReference>
<comment type="pathway">
    <text evidence="2">Protein modification; protein ubiquitination.</text>
</comment>
<sequence length="703" mass="80214">MTGEREQVHGVLTRALSSVRQAESELRSHTTDDIDDFDAASFVNETRALFRSRSVDSSQRTGKRGRKKDAKGHLWKTHFFLLQKNNEEFVPPPSELSRLTRNGLGVPKCEQPATNERYGSKSTVQRSWSLRQLENFVQDSFPDVPLHLTGFTFAKAEKGRRLSKLNITSTADLQTKIGKGKIFIVPNRDIPLPIERTEGRMLNESRQVTAGSNASVTQLQVQEQVHIQELSNGNIGTRTSENPIVEDYHQRENEVMQQHATNAMADLLENETSENIPQRTAETEILDIEQLFQADSFENELIAAGQSQFQLSEWTTHPSTPPQLPFSYVNADTPTVQLHQSLLGEKEQELERAFSELDVLLEEEVTVEVKRHTVLEDVQRIYSNQSIINKRLHVNFIGEEGDDFGGLTKDLFSSFWNSAFIQWFKGEDALVPCIPVNQYAKAQDIFSVVGKVLSHMCQLNHCVPPRFCRSTLLTIVFNTSVIDSRTLLDDFMLHVTVPERTLLQKALNSFEKLSISEKYVLLTFYSVNGMHTVPSAKDFREQLVLVAQNELVIKPMFLNCFIRQAIPESHMRAFWSQLDTDLISYLYWQEMPTADRVLQCITTSENDLKPEEEVAYYYLRDFIKSVDQDEMSRFLHFVTGSPLLPNDGITIVFNRLCGSLRRPIAHTCSNTLEIPVSYASVQDFKREMKSILNSENAFIMTMI</sequence>
<dbReference type="AlphaFoldDB" id="A0AAD8LT19"/>
<feature type="domain" description="HECT" evidence="8">
    <location>
        <begin position="618"/>
        <end position="701"/>
    </location>
</feature>
<dbReference type="InterPro" id="IPR000569">
    <property type="entry name" value="HECT_dom"/>
</dbReference>
<dbReference type="InterPro" id="IPR035983">
    <property type="entry name" value="Hect_E3_ubiquitin_ligase"/>
</dbReference>
<evidence type="ECO:0000313" key="10">
    <source>
        <dbReference type="Proteomes" id="UP001230051"/>
    </source>
</evidence>
<keyword evidence="10" id="KW-1185">Reference proteome</keyword>
<feature type="active site" description="Glycyl thioester intermediate" evidence="6">
    <location>
        <position position="668"/>
    </location>
</feature>
<gene>
    <name evidence="9" type="ORF">AOXY_G4004</name>
</gene>
<proteinExistence type="predicted"/>
<dbReference type="PROSITE" id="PS50237">
    <property type="entry name" value="HECT"/>
    <property type="match status" value="2"/>
</dbReference>
<evidence type="ECO:0000259" key="8">
    <source>
        <dbReference type="PROSITE" id="PS50237"/>
    </source>
</evidence>
<dbReference type="GO" id="GO:0006511">
    <property type="term" value="P:ubiquitin-dependent protein catabolic process"/>
    <property type="evidence" value="ECO:0007669"/>
    <property type="project" value="TreeGrafter"/>
</dbReference>
<dbReference type="PANTHER" id="PTHR11254">
    <property type="entry name" value="HECT DOMAIN UBIQUITIN-PROTEIN LIGASE"/>
    <property type="match status" value="1"/>
</dbReference>
<protein>
    <recommendedName>
        <fullName evidence="3">HECT-type E3 ubiquitin transferase</fullName>
        <ecNumber evidence="3">2.3.2.26</ecNumber>
    </recommendedName>
</protein>
<dbReference type="GO" id="GO:0061630">
    <property type="term" value="F:ubiquitin protein ligase activity"/>
    <property type="evidence" value="ECO:0007669"/>
    <property type="project" value="UniProtKB-EC"/>
</dbReference>
<evidence type="ECO:0000256" key="5">
    <source>
        <dbReference type="ARBA" id="ARBA00022786"/>
    </source>
</evidence>
<comment type="catalytic activity">
    <reaction evidence="1">
        <text>S-ubiquitinyl-[E2 ubiquitin-conjugating enzyme]-L-cysteine + [acceptor protein]-L-lysine = [E2 ubiquitin-conjugating enzyme]-L-cysteine + N(6)-ubiquitinyl-[acceptor protein]-L-lysine.</text>
        <dbReference type="EC" id="2.3.2.26"/>
    </reaction>
</comment>
<dbReference type="GO" id="GO:0016567">
    <property type="term" value="P:protein ubiquitination"/>
    <property type="evidence" value="ECO:0007669"/>
    <property type="project" value="TreeGrafter"/>
</dbReference>
<organism evidence="9 10">
    <name type="scientific">Acipenser oxyrinchus oxyrinchus</name>
    <dbReference type="NCBI Taxonomy" id="40147"/>
    <lineage>
        <taxon>Eukaryota</taxon>
        <taxon>Metazoa</taxon>
        <taxon>Chordata</taxon>
        <taxon>Craniata</taxon>
        <taxon>Vertebrata</taxon>
        <taxon>Euteleostomi</taxon>
        <taxon>Actinopterygii</taxon>
        <taxon>Chondrostei</taxon>
        <taxon>Acipenseriformes</taxon>
        <taxon>Acipenseridae</taxon>
        <taxon>Acipenser</taxon>
    </lineage>
</organism>
<evidence type="ECO:0000256" key="1">
    <source>
        <dbReference type="ARBA" id="ARBA00000885"/>
    </source>
</evidence>
<evidence type="ECO:0000313" key="9">
    <source>
        <dbReference type="EMBL" id="KAK1173802.1"/>
    </source>
</evidence>
<reference evidence="9" key="1">
    <citation type="submission" date="2022-02" db="EMBL/GenBank/DDBJ databases">
        <title>Atlantic sturgeon de novo genome assembly.</title>
        <authorList>
            <person name="Stock M."/>
            <person name="Klopp C."/>
            <person name="Guiguen Y."/>
            <person name="Cabau C."/>
            <person name="Parinello H."/>
            <person name="Santidrian Yebra-Pimentel E."/>
            <person name="Kuhl H."/>
            <person name="Dirks R.P."/>
            <person name="Guessner J."/>
            <person name="Wuertz S."/>
            <person name="Du K."/>
            <person name="Schartl M."/>
        </authorList>
    </citation>
    <scope>NUCLEOTIDE SEQUENCE</scope>
    <source>
        <strain evidence="9">STURGEONOMICS-FGT-2020</strain>
        <tissue evidence="9">Whole blood</tissue>
    </source>
</reference>
<dbReference type="Proteomes" id="UP001230051">
    <property type="component" value="Unassembled WGS sequence"/>
</dbReference>
<dbReference type="GO" id="GO:0005737">
    <property type="term" value="C:cytoplasm"/>
    <property type="evidence" value="ECO:0007669"/>
    <property type="project" value="TreeGrafter"/>
</dbReference>
<feature type="domain" description="HECT" evidence="8">
    <location>
        <begin position="384"/>
        <end position="420"/>
    </location>
</feature>
<comment type="caution">
    <text evidence="6">Lacks conserved residue(s) required for the propagation of feature annotation.</text>
</comment>
<keyword evidence="4" id="KW-0808">Transferase</keyword>
<dbReference type="SUPFAM" id="SSF56204">
    <property type="entry name" value="Hect, E3 ligase catalytic domain"/>
    <property type="match status" value="1"/>
</dbReference>
<dbReference type="InterPro" id="IPR050409">
    <property type="entry name" value="E3_ubiq-protein_ligase"/>
</dbReference>
<evidence type="ECO:0000256" key="7">
    <source>
        <dbReference type="SAM" id="MobiDB-lite"/>
    </source>
</evidence>
<evidence type="ECO:0000256" key="3">
    <source>
        <dbReference type="ARBA" id="ARBA00012485"/>
    </source>
</evidence>